<name>A0A284SC70_ARMOS</name>
<evidence type="ECO:0000313" key="1">
    <source>
        <dbReference type="EMBL" id="SJL18601.1"/>
    </source>
</evidence>
<gene>
    <name evidence="1" type="ORF">ARMOST_22198</name>
</gene>
<dbReference type="EMBL" id="FUEG01000064">
    <property type="protein sequence ID" value="SJL18601.1"/>
    <property type="molecule type" value="Genomic_DNA"/>
</dbReference>
<dbReference type="STRING" id="47428.A0A284SC70"/>
<protein>
    <submittedName>
        <fullName evidence="1">Uncharacterized protein</fullName>
    </submittedName>
</protein>
<reference evidence="2" key="1">
    <citation type="journal article" date="2017" name="Nat. Ecol. Evol.">
        <title>Genome expansion and lineage-specific genetic innovations in the forest pathogenic fungi Armillaria.</title>
        <authorList>
            <person name="Sipos G."/>
            <person name="Prasanna A.N."/>
            <person name="Walter M.C."/>
            <person name="O'Connor E."/>
            <person name="Balint B."/>
            <person name="Krizsan K."/>
            <person name="Kiss B."/>
            <person name="Hess J."/>
            <person name="Varga T."/>
            <person name="Slot J."/>
            <person name="Riley R."/>
            <person name="Boka B."/>
            <person name="Rigling D."/>
            <person name="Barry K."/>
            <person name="Lee J."/>
            <person name="Mihaltcheva S."/>
            <person name="LaButti K."/>
            <person name="Lipzen A."/>
            <person name="Waldron R."/>
            <person name="Moloney N.M."/>
            <person name="Sperisen C."/>
            <person name="Kredics L."/>
            <person name="Vagvoelgyi C."/>
            <person name="Patrignani A."/>
            <person name="Fitzpatrick D."/>
            <person name="Nagy I."/>
            <person name="Doyle S."/>
            <person name="Anderson J.B."/>
            <person name="Grigoriev I.V."/>
            <person name="Gueldener U."/>
            <person name="Muensterkoetter M."/>
            <person name="Nagy L.G."/>
        </authorList>
    </citation>
    <scope>NUCLEOTIDE SEQUENCE [LARGE SCALE GENOMIC DNA]</scope>
    <source>
        <strain evidence="2">C18/9</strain>
    </source>
</reference>
<keyword evidence="2" id="KW-1185">Reference proteome</keyword>
<proteinExistence type="predicted"/>
<dbReference type="OrthoDB" id="3066858at2759"/>
<organism evidence="1 2">
    <name type="scientific">Armillaria ostoyae</name>
    <name type="common">Armillaria root rot fungus</name>
    <dbReference type="NCBI Taxonomy" id="47428"/>
    <lineage>
        <taxon>Eukaryota</taxon>
        <taxon>Fungi</taxon>
        <taxon>Dikarya</taxon>
        <taxon>Basidiomycota</taxon>
        <taxon>Agaricomycotina</taxon>
        <taxon>Agaricomycetes</taxon>
        <taxon>Agaricomycetidae</taxon>
        <taxon>Agaricales</taxon>
        <taxon>Marasmiineae</taxon>
        <taxon>Physalacriaceae</taxon>
        <taxon>Armillaria</taxon>
    </lineage>
</organism>
<dbReference type="Proteomes" id="UP000219338">
    <property type="component" value="Unassembled WGS sequence"/>
</dbReference>
<accession>A0A284SC70</accession>
<evidence type="ECO:0000313" key="2">
    <source>
        <dbReference type="Proteomes" id="UP000219338"/>
    </source>
</evidence>
<dbReference type="AlphaFoldDB" id="A0A284SC70"/>
<sequence>MRYIFHAWIHTYTHIIIEAFIAFTTHQALSSKGHISKYSTRDTIRSLMGSFFRIWQCEALKPVFFEYTQQVYIFIDSEQLTEIILLCTNLMPKHSMSTTDFEVLAQALFRDTGFWTLCMVLQVAYLINIQLLMTEHPRALIEGSKYNGTNEALTWGEHDFHIIPNKDNPHHPLIIIVIIKIPARKGTGGKSLYTKSLSSIPSPMQTTQCAL</sequence>